<reference evidence="1" key="1">
    <citation type="submission" date="2018-11" db="EMBL/GenBank/DDBJ databases">
        <authorList>
            <person name="Alioto T."/>
            <person name="Alioto T."/>
        </authorList>
    </citation>
    <scope>NUCLEOTIDE SEQUENCE</scope>
</reference>
<dbReference type="AlphaFoldDB" id="A0A8B6FAG9"/>
<evidence type="ECO:0000313" key="1">
    <source>
        <dbReference type="EMBL" id="VDI46996.1"/>
    </source>
</evidence>
<protein>
    <submittedName>
        <fullName evidence="1">Uncharacterized protein</fullName>
    </submittedName>
</protein>
<accession>A0A8B6FAG9</accession>
<organism evidence="1 2">
    <name type="scientific">Mytilus galloprovincialis</name>
    <name type="common">Mediterranean mussel</name>
    <dbReference type="NCBI Taxonomy" id="29158"/>
    <lineage>
        <taxon>Eukaryota</taxon>
        <taxon>Metazoa</taxon>
        <taxon>Spiralia</taxon>
        <taxon>Lophotrochozoa</taxon>
        <taxon>Mollusca</taxon>
        <taxon>Bivalvia</taxon>
        <taxon>Autobranchia</taxon>
        <taxon>Pteriomorphia</taxon>
        <taxon>Mytilida</taxon>
        <taxon>Mytiloidea</taxon>
        <taxon>Mytilidae</taxon>
        <taxon>Mytilinae</taxon>
        <taxon>Mytilus</taxon>
    </lineage>
</organism>
<name>A0A8B6FAG9_MYTGA</name>
<dbReference type="EMBL" id="UYJE01006569">
    <property type="protein sequence ID" value="VDI46996.1"/>
    <property type="molecule type" value="Genomic_DNA"/>
</dbReference>
<dbReference type="Proteomes" id="UP000596742">
    <property type="component" value="Unassembled WGS sequence"/>
</dbReference>
<gene>
    <name evidence="1" type="ORF">MGAL_10B084432</name>
</gene>
<keyword evidence="2" id="KW-1185">Reference proteome</keyword>
<sequence length="83" mass="9576">MNTTEIDMKSDNLTNHFQKQGLWNKPCDKAEDEINHILKNKESENRLNEITDRPITVSEVNKVIKSLKMKKFPGPDAIVIQVI</sequence>
<comment type="caution">
    <text evidence="1">The sequence shown here is derived from an EMBL/GenBank/DDBJ whole genome shotgun (WGS) entry which is preliminary data.</text>
</comment>
<proteinExistence type="predicted"/>
<evidence type="ECO:0000313" key="2">
    <source>
        <dbReference type="Proteomes" id="UP000596742"/>
    </source>
</evidence>